<evidence type="ECO:0000256" key="4">
    <source>
        <dbReference type="ARBA" id="ARBA00023015"/>
    </source>
</evidence>
<dbReference type="Pfam" id="PF02954">
    <property type="entry name" value="HTH_8"/>
    <property type="match status" value="1"/>
</dbReference>
<evidence type="ECO:0000256" key="2">
    <source>
        <dbReference type="ARBA" id="ARBA00022741"/>
    </source>
</evidence>
<dbReference type="InterPro" id="IPR025662">
    <property type="entry name" value="Sigma_54_int_dom_ATP-bd_1"/>
</dbReference>
<comment type="function">
    <text evidence="6">May play the central regulatory role in sporulation. It may be an element of the effector pathway responsible for the activation of sporulation genes in response to nutritional stress. Spo0A may act in concert with spo0H (a sigma factor) to control the expression of some genes that are critical to the sporulation process.</text>
</comment>
<dbReference type="InterPro" id="IPR003593">
    <property type="entry name" value="AAA+_ATPase"/>
</dbReference>
<accession>A6TSF9</accession>
<evidence type="ECO:0000256" key="5">
    <source>
        <dbReference type="ARBA" id="ARBA00023163"/>
    </source>
</evidence>
<dbReference type="SMART" id="SM00382">
    <property type="entry name" value="AAA"/>
    <property type="match status" value="1"/>
</dbReference>
<dbReference type="EMBL" id="CP000724">
    <property type="protein sequence ID" value="ABR49127.1"/>
    <property type="molecule type" value="Genomic_DNA"/>
</dbReference>
<evidence type="ECO:0000259" key="8">
    <source>
        <dbReference type="PROSITE" id="PS50045"/>
    </source>
</evidence>
<dbReference type="InterPro" id="IPR001789">
    <property type="entry name" value="Sig_transdc_resp-reg_receiver"/>
</dbReference>
<sequence>MRKKIVIIDDEETIRLSLKEALMDLGYEAETAGDSWEGLKRIALFKPQAVFLDMRLPDGNGLQLIQRIKEMDKDLEVVLMTAYGDIKTAVTAIKNGAFDYINKPFELDEVQIILTRIFDKLKLQKKIYLLEKEKLSNDETIIGSHSSMKDVFSKVAILSENEDVTVLIRGETGTGKEVVASAIHHNSPRKEASMLKINCGAIPTQLMESELFGYEKSAFTGATARKKGLLEIADGGTVFLDEIGELSMDMQTKLLRFLEERKFKRVGGLEDIEVNIRVIAATNKDLEEAIEKKEFREDLYYRLNVVPMDLPPLRQRGEDILLLAQHYLAQYNQKFNKKIMDFTEEAKEKLLKYHWKGNIRELKNVLERTIILNDDSYIRLEHLPIEIVGSEEKTVATNIQPMIKIGEDIPKDFSLENYLQEIEKSYIQTALRLCKGNHSKAAYILGISRFALKRKQEKYTKS</sequence>
<dbReference type="Gene3D" id="3.40.50.300">
    <property type="entry name" value="P-loop containing nucleotide triphosphate hydrolases"/>
    <property type="match status" value="1"/>
</dbReference>
<dbReference type="InterPro" id="IPR058031">
    <property type="entry name" value="AAA_lid_NorR"/>
</dbReference>
<dbReference type="PROSITE" id="PS00676">
    <property type="entry name" value="SIGMA54_INTERACT_2"/>
    <property type="match status" value="1"/>
</dbReference>
<proteinExistence type="predicted"/>
<evidence type="ECO:0000313" key="10">
    <source>
        <dbReference type="EMBL" id="ABR49127.1"/>
    </source>
</evidence>
<dbReference type="GO" id="GO:0000160">
    <property type="term" value="P:phosphorelay signal transduction system"/>
    <property type="evidence" value="ECO:0007669"/>
    <property type="project" value="InterPro"/>
</dbReference>
<reference evidence="11" key="1">
    <citation type="journal article" date="2016" name="Genome Announc.">
        <title>Complete genome sequence of Alkaliphilus metalliredigens strain QYMF, an alkaliphilic and metal-reducing bacterium isolated from borax-contaminated leachate ponds.</title>
        <authorList>
            <person name="Hwang C."/>
            <person name="Copeland A."/>
            <person name="Lucas S."/>
            <person name="Lapidus A."/>
            <person name="Barry K."/>
            <person name="Detter J.C."/>
            <person name="Glavina Del Rio T."/>
            <person name="Hammon N."/>
            <person name="Israni S."/>
            <person name="Dalin E."/>
            <person name="Tice H."/>
            <person name="Pitluck S."/>
            <person name="Chertkov O."/>
            <person name="Brettin T."/>
            <person name="Bruce D."/>
            <person name="Han C."/>
            <person name="Schmutz J."/>
            <person name="Larimer F."/>
            <person name="Land M.L."/>
            <person name="Hauser L."/>
            <person name="Kyrpides N."/>
            <person name="Mikhailova N."/>
            <person name="Ye Q."/>
            <person name="Zhou J."/>
            <person name="Richardson P."/>
            <person name="Fields M.W."/>
        </authorList>
    </citation>
    <scope>NUCLEOTIDE SEQUENCE [LARGE SCALE GENOMIC DNA]</scope>
    <source>
        <strain evidence="11">QYMF</strain>
    </source>
</reference>
<dbReference type="eggNOG" id="COG2204">
    <property type="taxonomic scope" value="Bacteria"/>
</dbReference>
<dbReference type="PANTHER" id="PTHR32071:SF113">
    <property type="entry name" value="ALGINATE BIOSYNTHESIS TRANSCRIPTIONAL REGULATORY PROTEIN ALGB"/>
    <property type="match status" value="1"/>
</dbReference>
<gene>
    <name evidence="10" type="ordered locus">Amet_2978</name>
</gene>
<dbReference type="KEGG" id="amt:Amet_2978"/>
<dbReference type="Pfam" id="PF00072">
    <property type="entry name" value="Response_reg"/>
    <property type="match status" value="1"/>
</dbReference>
<dbReference type="AlphaFoldDB" id="A6TSF9"/>
<dbReference type="CDD" id="cd00009">
    <property type="entry name" value="AAA"/>
    <property type="match status" value="1"/>
</dbReference>
<dbReference type="InterPro" id="IPR002197">
    <property type="entry name" value="HTH_Fis"/>
</dbReference>
<dbReference type="SUPFAM" id="SSF46689">
    <property type="entry name" value="Homeodomain-like"/>
    <property type="match status" value="1"/>
</dbReference>
<dbReference type="STRING" id="293826.Amet_2978"/>
<evidence type="ECO:0000256" key="1">
    <source>
        <dbReference type="ARBA" id="ARBA00018672"/>
    </source>
</evidence>
<dbReference type="Pfam" id="PF00158">
    <property type="entry name" value="Sigma54_activat"/>
    <property type="match status" value="1"/>
</dbReference>
<dbReference type="GO" id="GO:0043565">
    <property type="term" value="F:sequence-specific DNA binding"/>
    <property type="evidence" value="ECO:0007669"/>
    <property type="project" value="InterPro"/>
</dbReference>
<dbReference type="GO" id="GO:0006355">
    <property type="term" value="P:regulation of DNA-templated transcription"/>
    <property type="evidence" value="ECO:0007669"/>
    <property type="project" value="InterPro"/>
</dbReference>
<name>A6TSF9_ALKMQ</name>
<dbReference type="PROSITE" id="PS00675">
    <property type="entry name" value="SIGMA54_INTERACT_1"/>
    <property type="match status" value="1"/>
</dbReference>
<dbReference type="SUPFAM" id="SSF52172">
    <property type="entry name" value="CheY-like"/>
    <property type="match status" value="1"/>
</dbReference>
<evidence type="ECO:0000256" key="7">
    <source>
        <dbReference type="PROSITE-ProRule" id="PRU00169"/>
    </source>
</evidence>
<dbReference type="FunFam" id="3.40.50.300:FF:000006">
    <property type="entry name" value="DNA-binding transcriptional regulator NtrC"/>
    <property type="match status" value="1"/>
</dbReference>
<keyword evidence="3" id="KW-0067">ATP-binding</keyword>
<feature type="modified residue" description="4-aspartylphosphate" evidence="7">
    <location>
        <position position="53"/>
    </location>
</feature>
<dbReference type="PROSITE" id="PS50110">
    <property type="entry name" value="RESPONSE_REGULATORY"/>
    <property type="match status" value="1"/>
</dbReference>
<dbReference type="Gene3D" id="1.10.8.60">
    <property type="match status" value="1"/>
</dbReference>
<dbReference type="RefSeq" id="WP_012064095.1">
    <property type="nucleotide sequence ID" value="NC_009633.1"/>
</dbReference>
<keyword evidence="4" id="KW-0805">Transcription regulation</keyword>
<keyword evidence="11" id="KW-1185">Reference proteome</keyword>
<organism evidence="10 11">
    <name type="scientific">Alkaliphilus metalliredigens (strain QYMF)</name>
    <dbReference type="NCBI Taxonomy" id="293826"/>
    <lineage>
        <taxon>Bacteria</taxon>
        <taxon>Bacillati</taxon>
        <taxon>Bacillota</taxon>
        <taxon>Clostridia</taxon>
        <taxon>Peptostreptococcales</taxon>
        <taxon>Natronincolaceae</taxon>
        <taxon>Alkaliphilus</taxon>
    </lineage>
</organism>
<dbReference type="PRINTS" id="PR01590">
    <property type="entry name" value="HTHFIS"/>
</dbReference>
<dbReference type="InterPro" id="IPR027417">
    <property type="entry name" value="P-loop_NTPase"/>
</dbReference>
<dbReference type="Gene3D" id="1.10.10.60">
    <property type="entry name" value="Homeodomain-like"/>
    <property type="match status" value="1"/>
</dbReference>
<evidence type="ECO:0000313" key="11">
    <source>
        <dbReference type="Proteomes" id="UP000001572"/>
    </source>
</evidence>
<evidence type="ECO:0000256" key="6">
    <source>
        <dbReference type="ARBA" id="ARBA00024867"/>
    </source>
</evidence>
<evidence type="ECO:0000256" key="3">
    <source>
        <dbReference type="ARBA" id="ARBA00022840"/>
    </source>
</evidence>
<dbReference type="InterPro" id="IPR009057">
    <property type="entry name" value="Homeodomain-like_sf"/>
</dbReference>
<feature type="domain" description="Sigma-54 factor interaction" evidence="8">
    <location>
        <begin position="141"/>
        <end position="371"/>
    </location>
</feature>
<dbReference type="Proteomes" id="UP000001572">
    <property type="component" value="Chromosome"/>
</dbReference>
<feature type="domain" description="Response regulatory" evidence="9">
    <location>
        <begin position="4"/>
        <end position="118"/>
    </location>
</feature>
<evidence type="ECO:0000259" key="9">
    <source>
        <dbReference type="PROSITE" id="PS50110"/>
    </source>
</evidence>
<dbReference type="Gene3D" id="3.40.50.2300">
    <property type="match status" value="1"/>
</dbReference>
<dbReference type="GO" id="GO:0005524">
    <property type="term" value="F:ATP binding"/>
    <property type="evidence" value="ECO:0007669"/>
    <property type="project" value="UniProtKB-KW"/>
</dbReference>
<protein>
    <recommendedName>
        <fullName evidence="1">Stage 0 sporulation protein A homolog</fullName>
    </recommendedName>
</protein>
<keyword evidence="7" id="KW-0597">Phosphoprotein</keyword>
<dbReference type="SUPFAM" id="SSF52540">
    <property type="entry name" value="P-loop containing nucleoside triphosphate hydrolases"/>
    <property type="match status" value="1"/>
</dbReference>
<dbReference type="HOGENOM" id="CLU_000445_0_6_9"/>
<dbReference type="PANTHER" id="PTHR32071">
    <property type="entry name" value="TRANSCRIPTIONAL REGULATORY PROTEIN"/>
    <property type="match status" value="1"/>
</dbReference>
<dbReference type="InterPro" id="IPR011006">
    <property type="entry name" value="CheY-like_superfamily"/>
</dbReference>
<dbReference type="InterPro" id="IPR025943">
    <property type="entry name" value="Sigma_54_int_dom_ATP-bd_2"/>
</dbReference>
<dbReference type="Pfam" id="PF25601">
    <property type="entry name" value="AAA_lid_14"/>
    <property type="match status" value="1"/>
</dbReference>
<dbReference type="OrthoDB" id="9803970at2"/>
<dbReference type="SMART" id="SM00448">
    <property type="entry name" value="REC"/>
    <property type="match status" value="1"/>
</dbReference>
<dbReference type="PROSITE" id="PS50045">
    <property type="entry name" value="SIGMA54_INTERACT_4"/>
    <property type="match status" value="1"/>
</dbReference>
<dbReference type="InterPro" id="IPR002078">
    <property type="entry name" value="Sigma_54_int"/>
</dbReference>
<keyword evidence="2" id="KW-0547">Nucleotide-binding</keyword>
<keyword evidence="5" id="KW-0804">Transcription</keyword>